<dbReference type="EMBL" id="VSWD01000009">
    <property type="protein sequence ID" value="KAK3092860.1"/>
    <property type="molecule type" value="Genomic_DNA"/>
</dbReference>
<comment type="caution">
    <text evidence="2">The sequence shown here is derived from an EMBL/GenBank/DDBJ whole genome shotgun (WGS) entry which is preliminary data.</text>
</comment>
<evidence type="ECO:0000313" key="3">
    <source>
        <dbReference type="Proteomes" id="UP001186944"/>
    </source>
</evidence>
<feature type="domain" description="HAT C-terminal dimerisation" evidence="1">
    <location>
        <begin position="50"/>
        <end position="141"/>
    </location>
</feature>
<dbReference type="AlphaFoldDB" id="A0AA89BSP2"/>
<organism evidence="2 3">
    <name type="scientific">Pinctada imbricata</name>
    <name type="common">Atlantic pearl-oyster</name>
    <name type="synonym">Pinctada martensii</name>
    <dbReference type="NCBI Taxonomy" id="66713"/>
    <lineage>
        <taxon>Eukaryota</taxon>
        <taxon>Metazoa</taxon>
        <taxon>Spiralia</taxon>
        <taxon>Lophotrochozoa</taxon>
        <taxon>Mollusca</taxon>
        <taxon>Bivalvia</taxon>
        <taxon>Autobranchia</taxon>
        <taxon>Pteriomorphia</taxon>
        <taxon>Pterioida</taxon>
        <taxon>Pterioidea</taxon>
        <taxon>Pteriidae</taxon>
        <taxon>Pinctada</taxon>
    </lineage>
</organism>
<dbReference type="InterPro" id="IPR012337">
    <property type="entry name" value="RNaseH-like_sf"/>
</dbReference>
<gene>
    <name evidence="2" type="ORF">FSP39_007996</name>
</gene>
<dbReference type="InterPro" id="IPR008906">
    <property type="entry name" value="HATC_C_dom"/>
</dbReference>
<name>A0AA89BSP2_PINIB</name>
<evidence type="ECO:0000259" key="1">
    <source>
        <dbReference type="Pfam" id="PF05699"/>
    </source>
</evidence>
<sequence length="179" mass="20411">MFTDSKIAEDFSCGKTKTTQIINNLHRLMSLVQRLPLDLSDTERELLADQYLDYQLAPTDDLPQYENEDIDAFWQRMETVVDVLTDKSRFDVLCKLAKSVLVLPNSNADSERAFSIVKKIHTESRADLGNDTINSLLSCKFNQKALCYEYKPPEDVLKAAKCATMQYNVQMACNISNKN</sequence>
<evidence type="ECO:0000313" key="2">
    <source>
        <dbReference type="EMBL" id="KAK3092860.1"/>
    </source>
</evidence>
<dbReference type="Pfam" id="PF05699">
    <property type="entry name" value="Dimer_Tnp_hAT"/>
    <property type="match status" value="1"/>
</dbReference>
<dbReference type="PANTHER" id="PTHR37162">
    <property type="entry name" value="HAT FAMILY DIMERISATION DOMAINCONTAINING PROTEIN-RELATED"/>
    <property type="match status" value="1"/>
</dbReference>
<protein>
    <recommendedName>
        <fullName evidence="1">HAT C-terminal dimerisation domain-containing protein</fullName>
    </recommendedName>
</protein>
<dbReference type="PANTHER" id="PTHR37162:SF1">
    <property type="entry name" value="BED-TYPE DOMAIN-CONTAINING PROTEIN"/>
    <property type="match status" value="1"/>
</dbReference>
<dbReference type="SUPFAM" id="SSF53098">
    <property type="entry name" value="Ribonuclease H-like"/>
    <property type="match status" value="1"/>
</dbReference>
<proteinExistence type="predicted"/>
<dbReference type="GO" id="GO:0046983">
    <property type="term" value="F:protein dimerization activity"/>
    <property type="evidence" value="ECO:0007669"/>
    <property type="project" value="InterPro"/>
</dbReference>
<keyword evidence="3" id="KW-1185">Reference proteome</keyword>
<reference evidence="2" key="1">
    <citation type="submission" date="2019-08" db="EMBL/GenBank/DDBJ databases">
        <title>The improved chromosome-level genome for the pearl oyster Pinctada fucata martensii using PacBio sequencing and Hi-C.</title>
        <authorList>
            <person name="Zheng Z."/>
        </authorList>
    </citation>
    <scope>NUCLEOTIDE SEQUENCE</scope>
    <source>
        <strain evidence="2">ZZ-2019</strain>
        <tissue evidence="2">Adductor muscle</tissue>
    </source>
</reference>
<dbReference type="Proteomes" id="UP001186944">
    <property type="component" value="Unassembled WGS sequence"/>
</dbReference>
<accession>A0AA89BSP2</accession>